<dbReference type="AlphaFoldDB" id="A0A0A6VDQ2"/>
<sequence>MNKLLPLLLLTIIGLAACSGEATSSGQMDYNQTKKMMIDVLKTDEGKKALQDIMTDDAMKQKLVIDQDFVKKTIESTLTSKKGQEFWKTAFQDPKFTQAFAKSMESQNKDLLKKLMKDPDYQKMMIDILKDPDYEKEVLTLLKSKDFRSHIQDVIIETYNDPLFKAKLEDSLLKAAKEMNKTDSKQK</sequence>
<feature type="chain" id="PRO_5002023460" evidence="1">
    <location>
        <begin position="23"/>
        <end position="187"/>
    </location>
</feature>
<keyword evidence="1" id="KW-0732">Signal</keyword>
<dbReference type="NCBIfam" id="NF040801">
    <property type="entry name" value="spore_GerD"/>
    <property type="match status" value="1"/>
</dbReference>
<name>A0A0A6VDQ2_9BACI</name>
<evidence type="ECO:0000259" key="2">
    <source>
        <dbReference type="Pfam" id="PF17898"/>
    </source>
</evidence>
<dbReference type="Proteomes" id="UP000030588">
    <property type="component" value="Unassembled WGS sequence"/>
</dbReference>
<organism evidence="3 4">
    <name type="scientific">Heyndrickxia ginsengihumi</name>
    <dbReference type="NCBI Taxonomy" id="363870"/>
    <lineage>
        <taxon>Bacteria</taxon>
        <taxon>Bacillati</taxon>
        <taxon>Bacillota</taxon>
        <taxon>Bacilli</taxon>
        <taxon>Bacillales</taxon>
        <taxon>Bacillaceae</taxon>
        <taxon>Heyndrickxia</taxon>
    </lineage>
</organism>
<dbReference type="Pfam" id="PF17898">
    <property type="entry name" value="GerD"/>
    <property type="match status" value="1"/>
</dbReference>
<evidence type="ECO:0000256" key="1">
    <source>
        <dbReference type="SAM" id="SignalP"/>
    </source>
</evidence>
<comment type="caution">
    <text evidence="3">The sequence shown here is derived from an EMBL/GenBank/DDBJ whole genome shotgun (WGS) entry which is preliminary data.</text>
</comment>
<accession>A0A0A6VDQ2</accession>
<dbReference type="RefSeq" id="WP_035354100.1">
    <property type="nucleotide sequence ID" value="NZ_JRUN01000017.1"/>
</dbReference>
<evidence type="ECO:0000313" key="4">
    <source>
        <dbReference type="Proteomes" id="UP000030588"/>
    </source>
</evidence>
<feature type="domain" description="Spore germination GerD central core" evidence="2">
    <location>
        <begin position="63"/>
        <end position="176"/>
    </location>
</feature>
<dbReference type="EMBL" id="JRUN01000017">
    <property type="protein sequence ID" value="KHD85701.1"/>
    <property type="molecule type" value="Genomic_DNA"/>
</dbReference>
<dbReference type="InterPro" id="IPR041262">
    <property type="entry name" value="GerD_central"/>
</dbReference>
<gene>
    <name evidence="3" type="ORF">NG54_07310</name>
</gene>
<dbReference type="STRING" id="363870.NG54_07310"/>
<protein>
    <submittedName>
        <fullName evidence="3">Spore gernimation protein GerD</fullName>
    </submittedName>
</protein>
<feature type="signal peptide" evidence="1">
    <location>
        <begin position="1"/>
        <end position="22"/>
    </location>
</feature>
<evidence type="ECO:0000313" key="3">
    <source>
        <dbReference type="EMBL" id="KHD85701.1"/>
    </source>
</evidence>
<proteinExistence type="predicted"/>
<reference evidence="3 4" key="1">
    <citation type="submission" date="2014-10" db="EMBL/GenBank/DDBJ databases">
        <title>Draft genome of phytase producing Bacillus ginsengihumi strain M2.11.</title>
        <authorList>
            <person name="Toymentseva A."/>
            <person name="Boulygina E.A."/>
            <person name="Kazakov S.V."/>
            <person name="Kayumov I."/>
            <person name="Suleimanova A.D."/>
            <person name="Mardanova A.M."/>
            <person name="Maria S.N."/>
            <person name="Sergey M.Y."/>
            <person name="Sharipova M.R."/>
        </authorList>
    </citation>
    <scope>NUCLEOTIDE SEQUENCE [LARGE SCALE GENOMIC DNA]</scope>
    <source>
        <strain evidence="3 4">M2.11</strain>
    </source>
</reference>
<dbReference type="PROSITE" id="PS51257">
    <property type="entry name" value="PROKAR_LIPOPROTEIN"/>
    <property type="match status" value="1"/>
</dbReference>
<dbReference type="OrthoDB" id="2375836at2"/>